<evidence type="ECO:0000313" key="3">
    <source>
        <dbReference type="Proteomes" id="UP001163846"/>
    </source>
</evidence>
<evidence type="ECO:0000313" key="2">
    <source>
        <dbReference type="EMBL" id="KAJ3837634.1"/>
    </source>
</evidence>
<feature type="signal peptide" evidence="1">
    <location>
        <begin position="1"/>
        <end position="22"/>
    </location>
</feature>
<protein>
    <submittedName>
        <fullName evidence="2">Uncharacterized protein</fullName>
    </submittedName>
</protein>
<keyword evidence="1" id="KW-0732">Signal</keyword>
<gene>
    <name evidence="2" type="ORF">F5878DRAFT_205316</name>
</gene>
<evidence type="ECO:0000256" key="1">
    <source>
        <dbReference type="SAM" id="SignalP"/>
    </source>
</evidence>
<sequence length="201" mass="22485">MRPNAINLLSLALSLLMVSTRAIPVQTDDQVPPSTNDLSVQSRVEVSNLGYGPGTRPFEYIAAGVKWTASQQQNWGFPVEFQVVQGSLNKYVSQRARKDGSFDYNVYLLSDQPHVLNPVKDCSLGQVRIKFNEKNPSNTEFMMTSWKKSTKGERVTIGHKNDGMMFYEDVDKNVWVVERGGNVAVEQQKAKKSGGECCVMM</sequence>
<feature type="chain" id="PRO_5041287730" evidence="1">
    <location>
        <begin position="23"/>
        <end position="201"/>
    </location>
</feature>
<keyword evidence="3" id="KW-1185">Reference proteome</keyword>
<reference evidence="2" key="1">
    <citation type="submission" date="2022-08" db="EMBL/GenBank/DDBJ databases">
        <authorList>
            <consortium name="DOE Joint Genome Institute"/>
            <person name="Min B."/>
            <person name="Riley R."/>
            <person name="Sierra-Patev S."/>
            <person name="Naranjo-Ortiz M."/>
            <person name="Looney B."/>
            <person name="Konkel Z."/>
            <person name="Slot J.C."/>
            <person name="Sakamoto Y."/>
            <person name="Steenwyk J.L."/>
            <person name="Rokas A."/>
            <person name="Carro J."/>
            <person name="Camarero S."/>
            <person name="Ferreira P."/>
            <person name="Molpeceres G."/>
            <person name="Ruiz-Duenas F.J."/>
            <person name="Serrano A."/>
            <person name="Henrissat B."/>
            <person name="Drula E."/>
            <person name="Hughes K.W."/>
            <person name="Mata J.L."/>
            <person name="Ishikawa N.K."/>
            <person name="Vargas-Isla R."/>
            <person name="Ushijima S."/>
            <person name="Smith C.A."/>
            <person name="Ahrendt S."/>
            <person name="Andreopoulos W."/>
            <person name="He G."/>
            <person name="Labutti K."/>
            <person name="Lipzen A."/>
            <person name="Ng V."/>
            <person name="Sandor L."/>
            <person name="Barry K."/>
            <person name="Martinez A.T."/>
            <person name="Xiao Y."/>
            <person name="Gibbons J.G."/>
            <person name="Terashima K."/>
            <person name="Hibbett D.S."/>
            <person name="Grigoriev I.V."/>
        </authorList>
    </citation>
    <scope>NUCLEOTIDE SEQUENCE</scope>
    <source>
        <strain evidence="2">TFB9207</strain>
    </source>
</reference>
<organism evidence="2 3">
    <name type="scientific">Lentinula raphanica</name>
    <dbReference type="NCBI Taxonomy" id="153919"/>
    <lineage>
        <taxon>Eukaryota</taxon>
        <taxon>Fungi</taxon>
        <taxon>Dikarya</taxon>
        <taxon>Basidiomycota</taxon>
        <taxon>Agaricomycotina</taxon>
        <taxon>Agaricomycetes</taxon>
        <taxon>Agaricomycetidae</taxon>
        <taxon>Agaricales</taxon>
        <taxon>Marasmiineae</taxon>
        <taxon>Omphalotaceae</taxon>
        <taxon>Lentinula</taxon>
    </lineage>
</organism>
<proteinExistence type="predicted"/>
<dbReference type="Proteomes" id="UP001163846">
    <property type="component" value="Unassembled WGS sequence"/>
</dbReference>
<name>A0AA38P7B5_9AGAR</name>
<dbReference type="AlphaFoldDB" id="A0AA38P7B5"/>
<dbReference type="EMBL" id="MU806233">
    <property type="protein sequence ID" value="KAJ3837634.1"/>
    <property type="molecule type" value="Genomic_DNA"/>
</dbReference>
<comment type="caution">
    <text evidence="2">The sequence shown here is derived from an EMBL/GenBank/DDBJ whole genome shotgun (WGS) entry which is preliminary data.</text>
</comment>
<accession>A0AA38P7B5</accession>